<comment type="caution">
    <text evidence="2">The sequence shown here is derived from an EMBL/GenBank/DDBJ whole genome shotgun (WGS) entry which is preliminary data.</text>
</comment>
<evidence type="ECO:0000313" key="2">
    <source>
        <dbReference type="EMBL" id="KTB36362.1"/>
    </source>
</evidence>
<evidence type="ECO:0000313" key="3">
    <source>
        <dbReference type="Proteomes" id="UP000054988"/>
    </source>
</evidence>
<reference evidence="2 3" key="1">
    <citation type="submission" date="2015-12" db="EMBL/GenBank/DDBJ databases">
        <title>Draft genome sequence of Moniliophthora roreri, the causal agent of frosty pod rot of cacao.</title>
        <authorList>
            <person name="Aime M.C."/>
            <person name="Diaz-Valderrama J.R."/>
            <person name="Kijpornyongpan T."/>
            <person name="Phillips-Mora W."/>
        </authorList>
    </citation>
    <scope>NUCLEOTIDE SEQUENCE [LARGE SCALE GENOMIC DNA]</scope>
    <source>
        <strain evidence="2 3">MCA 2952</strain>
    </source>
</reference>
<gene>
    <name evidence="2" type="ORF">WG66_11051</name>
</gene>
<evidence type="ECO:0008006" key="4">
    <source>
        <dbReference type="Google" id="ProtNLM"/>
    </source>
</evidence>
<dbReference type="eggNOG" id="ENOG502S9RM">
    <property type="taxonomic scope" value="Eukaryota"/>
</dbReference>
<dbReference type="Proteomes" id="UP000054988">
    <property type="component" value="Unassembled WGS sequence"/>
</dbReference>
<organism evidence="2 3">
    <name type="scientific">Moniliophthora roreri</name>
    <name type="common">Frosty pod rot fungus</name>
    <name type="synonym">Monilia roreri</name>
    <dbReference type="NCBI Taxonomy" id="221103"/>
    <lineage>
        <taxon>Eukaryota</taxon>
        <taxon>Fungi</taxon>
        <taxon>Dikarya</taxon>
        <taxon>Basidiomycota</taxon>
        <taxon>Agaricomycotina</taxon>
        <taxon>Agaricomycetes</taxon>
        <taxon>Agaricomycetidae</taxon>
        <taxon>Agaricales</taxon>
        <taxon>Marasmiineae</taxon>
        <taxon>Marasmiaceae</taxon>
        <taxon>Moniliophthora</taxon>
    </lineage>
</organism>
<feature type="region of interest" description="Disordered" evidence="1">
    <location>
        <begin position="1"/>
        <end position="86"/>
    </location>
</feature>
<name>A0A0W0FJ79_MONRR</name>
<dbReference type="PANTHER" id="PTHR40462:SF1">
    <property type="entry name" value="EXPRESSED PROTEIN"/>
    <property type="match status" value="1"/>
</dbReference>
<sequence length="139" mass="14665">MDFLNKFNKNDGPQQRVSGAPQDGPVKGEGQGFLGQLMGDMDKRGVSGAPQDQVSGGSASGTGGGFMDKVNNAMGGGAAGEKNEDALDKGVDWVQEHVFKQGPQNNESATEQMKDEAISDTIRQQYKNATGKDFPIADK</sequence>
<dbReference type="AlphaFoldDB" id="A0A0W0FJ79"/>
<dbReference type="EMBL" id="LATX01001909">
    <property type="protein sequence ID" value="KTB36362.1"/>
    <property type="molecule type" value="Genomic_DNA"/>
</dbReference>
<evidence type="ECO:0000256" key="1">
    <source>
        <dbReference type="SAM" id="MobiDB-lite"/>
    </source>
</evidence>
<proteinExistence type="predicted"/>
<dbReference type="PANTHER" id="PTHR40462">
    <property type="entry name" value="CHROMOSOME 1, WHOLE GENOME SHOTGUN SEQUENCE"/>
    <property type="match status" value="1"/>
</dbReference>
<protein>
    <recommendedName>
        <fullName evidence="4">DNA damage-responsive protein 48</fullName>
    </recommendedName>
</protein>
<accession>A0A0W0FJ79</accession>